<evidence type="ECO:0000256" key="1">
    <source>
        <dbReference type="SAM" id="Coils"/>
    </source>
</evidence>
<dbReference type="RefSeq" id="WP_082221050.1">
    <property type="nucleotide sequence ID" value="NZ_LAIR01000002.1"/>
</dbReference>
<dbReference type="InterPro" id="IPR007793">
    <property type="entry name" value="DivIVA_fam"/>
</dbReference>
<dbReference type="Pfam" id="PF05103">
    <property type="entry name" value="DivIVA"/>
    <property type="match status" value="1"/>
</dbReference>
<comment type="caution">
    <text evidence="3">The sequence shown here is derived from an EMBL/GenBank/DDBJ whole genome shotgun (WGS) entry which is preliminary data.</text>
</comment>
<evidence type="ECO:0000256" key="2">
    <source>
        <dbReference type="SAM" id="MobiDB-lite"/>
    </source>
</evidence>
<sequence length="268" mass="27889">MTMSDTPLFFDSGPQRPERVSLPVLDELTFARSGDGYDPDEVDAFVEQLRGVLDAAEHERTALRADLAQARDQIGGQDNDEIRVDAVGLLSQAQLIADKCIADAETYSRDLMMTARSQYREILERAEEKAAQTAEDVEGATSAGATAAGATAAGAASADATAAEAASASGAAAPEPVVSEVEYVRTYARVAQVQLRAVLDALAEQVDALTELPKPDRPAPAARPAGLSAAPAPVAPEAVAVPVEGDASDDDAADAVTGDVQWDPREVS</sequence>
<dbReference type="AlphaFoldDB" id="A0A0L6CL16"/>
<evidence type="ECO:0008006" key="5">
    <source>
        <dbReference type="Google" id="ProtNLM"/>
    </source>
</evidence>
<reference evidence="4" key="1">
    <citation type="submission" date="2015-03" db="EMBL/GenBank/DDBJ databases">
        <title>Luteipulveratus halotolerans sp. nov., a novel actinobacterium (Dermacoccaceae) from Sarawak, Malaysia.</title>
        <authorList>
            <person name="Juboi H."/>
            <person name="Basik A."/>
            <person name="Shamsul S.S."/>
            <person name="Arnold P."/>
            <person name="Schmitt E.K."/>
            <person name="Sanglier J.-J."/>
            <person name="Yeo T."/>
        </authorList>
    </citation>
    <scope>NUCLEOTIDE SEQUENCE [LARGE SCALE GENOMIC DNA]</scope>
    <source>
        <strain evidence="4">C296001</strain>
    </source>
</reference>
<proteinExistence type="predicted"/>
<protein>
    <recommendedName>
        <fullName evidence="5">Antigen 84</fullName>
    </recommendedName>
</protein>
<dbReference type="Proteomes" id="UP000037397">
    <property type="component" value="Unassembled WGS sequence"/>
</dbReference>
<dbReference type="STRING" id="1631356.VV01_16760"/>
<dbReference type="EMBL" id="LAIR01000002">
    <property type="protein sequence ID" value="KNX38424.1"/>
    <property type="molecule type" value="Genomic_DNA"/>
</dbReference>
<feature type="coiled-coil region" evidence="1">
    <location>
        <begin position="116"/>
        <end position="143"/>
    </location>
</feature>
<evidence type="ECO:0000313" key="4">
    <source>
        <dbReference type="Proteomes" id="UP000037397"/>
    </source>
</evidence>
<dbReference type="OrthoDB" id="4946401at2"/>
<dbReference type="Gene3D" id="6.10.250.660">
    <property type="match status" value="1"/>
</dbReference>
<evidence type="ECO:0000313" key="3">
    <source>
        <dbReference type="EMBL" id="KNX38424.1"/>
    </source>
</evidence>
<keyword evidence="4" id="KW-1185">Reference proteome</keyword>
<accession>A0A0L6CL16</accession>
<feature type="region of interest" description="Disordered" evidence="2">
    <location>
        <begin position="212"/>
        <end position="268"/>
    </location>
</feature>
<feature type="compositionally biased region" description="Low complexity" evidence="2">
    <location>
        <begin position="219"/>
        <end position="244"/>
    </location>
</feature>
<keyword evidence="1" id="KW-0175">Coiled coil</keyword>
<organism evidence="3 4">
    <name type="scientific">Luteipulveratus halotolerans</name>
    <dbReference type="NCBI Taxonomy" id="1631356"/>
    <lineage>
        <taxon>Bacteria</taxon>
        <taxon>Bacillati</taxon>
        <taxon>Actinomycetota</taxon>
        <taxon>Actinomycetes</taxon>
        <taxon>Micrococcales</taxon>
        <taxon>Dermacoccaceae</taxon>
        <taxon>Luteipulveratus</taxon>
    </lineage>
</organism>
<feature type="coiled-coil region" evidence="1">
    <location>
        <begin position="46"/>
        <end position="73"/>
    </location>
</feature>
<name>A0A0L6CL16_9MICO</name>
<gene>
    <name evidence="3" type="ORF">VV01_16760</name>
</gene>